<gene>
    <name evidence="1" type="ORF">F3J40_06190</name>
</gene>
<dbReference type="InterPro" id="IPR053165">
    <property type="entry name" value="HSI-I_assembly_Hcp1"/>
</dbReference>
<dbReference type="Gene3D" id="2.30.110.20">
    <property type="entry name" value="Hcp1-like"/>
    <property type="match status" value="1"/>
</dbReference>
<protein>
    <submittedName>
        <fullName evidence="1">Type VI secretion system tube protein Hcp</fullName>
    </submittedName>
</protein>
<name>A0ABX0RAP7_9GAMM</name>
<dbReference type="PANTHER" id="PTHR36152:SF5">
    <property type="entry name" value="PROTEIN HCP1"/>
    <property type="match status" value="1"/>
</dbReference>
<organism evidence="1 2">
    <name type="scientific">Candidatus Pantoea multigeneris</name>
    <dbReference type="NCBI Taxonomy" id="2608357"/>
    <lineage>
        <taxon>Bacteria</taxon>
        <taxon>Pseudomonadati</taxon>
        <taxon>Pseudomonadota</taxon>
        <taxon>Gammaproteobacteria</taxon>
        <taxon>Enterobacterales</taxon>
        <taxon>Erwiniaceae</taxon>
        <taxon>Pantoea</taxon>
    </lineage>
</organism>
<sequence>MNALYLQISHINGSSQDEQHTGWLDVMDYHWGGQRDKRFGGTVNFRNLRVNTMLDQATPPLVLYAANGNPLSKVVLAACKAGGVQQEFYRITLEGARVVAFSLDETSEGTLAEYEFEADCFKIQYWDQRPDGGRAAEVRAGWNVKNNVSVF</sequence>
<dbReference type="Pfam" id="PF05638">
    <property type="entry name" value="T6SS_HCP"/>
    <property type="match status" value="1"/>
</dbReference>
<evidence type="ECO:0000313" key="1">
    <source>
        <dbReference type="EMBL" id="NIF21198.1"/>
    </source>
</evidence>
<proteinExistence type="predicted"/>
<dbReference type="InterPro" id="IPR008514">
    <property type="entry name" value="T6SS_Hcp"/>
</dbReference>
<evidence type="ECO:0000313" key="2">
    <source>
        <dbReference type="Proteomes" id="UP001515683"/>
    </source>
</evidence>
<dbReference type="InterPro" id="IPR036624">
    <property type="entry name" value="Hcp1-lik_sf"/>
</dbReference>
<dbReference type="PANTHER" id="PTHR36152">
    <property type="entry name" value="CYTOPLASMIC PROTEIN-RELATED"/>
    <property type="match status" value="1"/>
</dbReference>
<dbReference type="Proteomes" id="UP001515683">
    <property type="component" value="Unassembled WGS sequence"/>
</dbReference>
<dbReference type="SUPFAM" id="SSF141452">
    <property type="entry name" value="Hcp1-like"/>
    <property type="match status" value="1"/>
</dbReference>
<reference evidence="1 2" key="1">
    <citation type="journal article" date="2019" name="bioRxiv">
        <title>Bacteria contribute to plant secondary compound degradation in a generalist herbivore system.</title>
        <authorList>
            <person name="Francoeur C.B."/>
            <person name="Khadempour L."/>
            <person name="Moreira-Soto R.D."/>
            <person name="Gotting K."/>
            <person name="Book A.J."/>
            <person name="Pinto-Tomas A.A."/>
            <person name="Keefover-Ring K."/>
            <person name="Currie C.R."/>
        </authorList>
    </citation>
    <scope>NUCLEOTIDE SEQUENCE [LARGE SCALE GENOMIC DNA]</scope>
    <source>
        <strain evidence="1">Acro-835</strain>
    </source>
</reference>
<comment type="caution">
    <text evidence="1">The sequence shown here is derived from an EMBL/GenBank/DDBJ whole genome shotgun (WGS) entry which is preliminary data.</text>
</comment>
<accession>A0ABX0RAP7</accession>
<dbReference type="EMBL" id="VWXF01000002">
    <property type="protein sequence ID" value="NIF21198.1"/>
    <property type="molecule type" value="Genomic_DNA"/>
</dbReference>
<keyword evidence="2" id="KW-1185">Reference proteome</keyword>
<dbReference type="RefSeq" id="WP_167013022.1">
    <property type="nucleotide sequence ID" value="NZ_VWXF01000002.1"/>
</dbReference>